<dbReference type="InterPro" id="IPR013154">
    <property type="entry name" value="ADH-like_N"/>
</dbReference>
<gene>
    <name evidence="8" type="ORF">AAH991_30505</name>
</gene>
<dbReference type="SUPFAM" id="SSF50129">
    <property type="entry name" value="GroES-like"/>
    <property type="match status" value="1"/>
</dbReference>
<evidence type="ECO:0000259" key="6">
    <source>
        <dbReference type="Pfam" id="PF00107"/>
    </source>
</evidence>
<evidence type="ECO:0000313" key="8">
    <source>
        <dbReference type="EMBL" id="MEN3539477.1"/>
    </source>
</evidence>
<dbReference type="Proteomes" id="UP001447516">
    <property type="component" value="Unassembled WGS sequence"/>
</dbReference>
<sequence length="338" mass="34736">MRAARLRKAGDIRLAEEPRPVPGPGESLVRVTAVGLCGSDLHWYAEGGIGDAVLDEPLVVGHEIAGVVEGGPRHGTRVAVDPAIPCGRCAVCATGYGNLCPDVRFAGHGTLDGGLREFLAWPDELLHPLPDALSDSDGAMLEPLGVALHAVDLGHLALGAPVAVVGCGPIGLLVVRLARLAGASVVVAVDPLPHRRAAALRFGADHALSPADAGPAAWAGIDGLDGLGVRVAFEVAGTDDAVRLAMTAVRPGGRVVLAGIPDDDRVSFPASLARRKGLTLALVRRMNLTYPRAIRLVAGGSVDVSSLVTERFPLEATADAFAAAVTRRGLKVVVEPHG</sequence>
<evidence type="ECO:0000259" key="7">
    <source>
        <dbReference type="Pfam" id="PF08240"/>
    </source>
</evidence>
<dbReference type="RefSeq" id="WP_346229370.1">
    <property type="nucleotide sequence ID" value="NZ_JBDJAW010000034.1"/>
</dbReference>
<dbReference type="PANTHER" id="PTHR43161">
    <property type="entry name" value="SORBITOL DEHYDROGENASE"/>
    <property type="match status" value="1"/>
</dbReference>
<protein>
    <submittedName>
        <fullName evidence="8">Alcohol dehydrogenase catalytic domain-containing protein</fullName>
    </submittedName>
</protein>
<dbReference type="EMBL" id="JBDJAW010000034">
    <property type="protein sequence ID" value="MEN3539477.1"/>
    <property type="molecule type" value="Genomic_DNA"/>
</dbReference>
<feature type="domain" description="Alcohol dehydrogenase-like C-terminal" evidence="6">
    <location>
        <begin position="169"/>
        <end position="298"/>
    </location>
</feature>
<dbReference type="InterPro" id="IPR036291">
    <property type="entry name" value="NAD(P)-bd_dom_sf"/>
</dbReference>
<dbReference type="Pfam" id="PF08240">
    <property type="entry name" value="ADH_N"/>
    <property type="match status" value="1"/>
</dbReference>
<evidence type="ECO:0000256" key="3">
    <source>
        <dbReference type="ARBA" id="ARBA00022723"/>
    </source>
</evidence>
<dbReference type="PANTHER" id="PTHR43161:SF9">
    <property type="entry name" value="SORBITOL DEHYDROGENASE"/>
    <property type="match status" value="1"/>
</dbReference>
<feature type="domain" description="Alcohol dehydrogenase-like N-terminal" evidence="7">
    <location>
        <begin position="23"/>
        <end position="131"/>
    </location>
</feature>
<evidence type="ECO:0000313" key="9">
    <source>
        <dbReference type="Proteomes" id="UP001447516"/>
    </source>
</evidence>
<comment type="cofactor">
    <cofactor evidence="1">
        <name>Zn(2+)</name>
        <dbReference type="ChEBI" id="CHEBI:29105"/>
    </cofactor>
</comment>
<evidence type="ECO:0000256" key="5">
    <source>
        <dbReference type="ARBA" id="ARBA00023002"/>
    </source>
</evidence>
<accession>A0ABV0AZE0</accession>
<dbReference type="Pfam" id="PF00107">
    <property type="entry name" value="ADH_zinc_N"/>
    <property type="match status" value="1"/>
</dbReference>
<comment type="caution">
    <text evidence="8">The sequence shown here is derived from an EMBL/GenBank/DDBJ whole genome shotgun (WGS) entry which is preliminary data.</text>
</comment>
<evidence type="ECO:0000256" key="2">
    <source>
        <dbReference type="ARBA" id="ARBA00008072"/>
    </source>
</evidence>
<comment type="similarity">
    <text evidence="2">Belongs to the zinc-containing alcohol dehydrogenase family.</text>
</comment>
<proteinExistence type="inferred from homology"/>
<keyword evidence="9" id="KW-1185">Reference proteome</keyword>
<evidence type="ECO:0000256" key="1">
    <source>
        <dbReference type="ARBA" id="ARBA00001947"/>
    </source>
</evidence>
<dbReference type="SUPFAM" id="SSF51735">
    <property type="entry name" value="NAD(P)-binding Rossmann-fold domains"/>
    <property type="match status" value="1"/>
</dbReference>
<dbReference type="Gene3D" id="3.90.180.10">
    <property type="entry name" value="Medium-chain alcohol dehydrogenases, catalytic domain"/>
    <property type="match status" value="1"/>
</dbReference>
<keyword evidence="4" id="KW-0862">Zinc</keyword>
<keyword evidence="5" id="KW-0560">Oxidoreductase</keyword>
<dbReference type="InterPro" id="IPR011032">
    <property type="entry name" value="GroES-like_sf"/>
</dbReference>
<organism evidence="8 9">
    <name type="scientific">Microbispora maris</name>
    <dbReference type="NCBI Taxonomy" id="3144104"/>
    <lineage>
        <taxon>Bacteria</taxon>
        <taxon>Bacillati</taxon>
        <taxon>Actinomycetota</taxon>
        <taxon>Actinomycetes</taxon>
        <taxon>Streptosporangiales</taxon>
        <taxon>Streptosporangiaceae</taxon>
        <taxon>Microbispora</taxon>
    </lineage>
</organism>
<evidence type="ECO:0000256" key="4">
    <source>
        <dbReference type="ARBA" id="ARBA00022833"/>
    </source>
</evidence>
<name>A0ABV0AZE0_9ACTN</name>
<dbReference type="InterPro" id="IPR013149">
    <property type="entry name" value="ADH-like_C"/>
</dbReference>
<keyword evidence="3" id="KW-0479">Metal-binding</keyword>
<reference evidence="8 9" key="1">
    <citation type="submission" date="2024-05" db="EMBL/GenBank/DDBJ databases">
        <title>Microbispora sp.ZYX-F-249.</title>
        <authorList>
            <person name="Xie H."/>
        </authorList>
    </citation>
    <scope>NUCLEOTIDE SEQUENCE [LARGE SCALE GENOMIC DNA]</scope>
    <source>
        <strain evidence="8 9">ZYX-F-249</strain>
    </source>
</reference>
<dbReference type="Gene3D" id="3.40.50.720">
    <property type="entry name" value="NAD(P)-binding Rossmann-like Domain"/>
    <property type="match status" value="1"/>
</dbReference>